<dbReference type="Gene3D" id="3.40.50.12090">
    <property type="match status" value="1"/>
</dbReference>
<dbReference type="EMBL" id="JACIFH010000001">
    <property type="protein sequence ID" value="MBB4139784.1"/>
    <property type="molecule type" value="Genomic_DNA"/>
</dbReference>
<comment type="caution">
    <text evidence="3">The sequence shown here is derived from an EMBL/GenBank/DDBJ whole genome shotgun (WGS) entry which is preliminary data.</text>
</comment>
<protein>
    <submittedName>
        <fullName evidence="3">Cell wall-binding protein/SH3-like domain-containing protein</fullName>
    </submittedName>
</protein>
<dbReference type="PANTHER" id="PTHR30032">
    <property type="entry name" value="N-ACETYLMURAMOYL-L-ALANINE AMIDASE-RELATED"/>
    <property type="match status" value="1"/>
</dbReference>
<dbReference type="PROSITE" id="PS51781">
    <property type="entry name" value="SH3B"/>
    <property type="match status" value="1"/>
</dbReference>
<evidence type="ECO:0000313" key="3">
    <source>
        <dbReference type="EMBL" id="MBB4139784.1"/>
    </source>
</evidence>
<dbReference type="RefSeq" id="WP_183499404.1">
    <property type="nucleotide sequence ID" value="NZ_BAABCO010000001.1"/>
</dbReference>
<feature type="domain" description="SH3b" evidence="2">
    <location>
        <begin position="299"/>
        <end position="362"/>
    </location>
</feature>
<dbReference type="AlphaFoldDB" id="A0AA40VLV8"/>
<dbReference type="Gene3D" id="2.60.40.2700">
    <property type="match status" value="1"/>
</dbReference>
<organism evidence="3 4">
    <name type="scientific">Microbacterium invictum</name>
    <dbReference type="NCBI Taxonomy" id="515415"/>
    <lineage>
        <taxon>Bacteria</taxon>
        <taxon>Bacillati</taxon>
        <taxon>Actinomycetota</taxon>
        <taxon>Actinomycetes</taxon>
        <taxon>Micrococcales</taxon>
        <taxon>Microbacteriaceae</taxon>
        <taxon>Microbacterium</taxon>
    </lineage>
</organism>
<gene>
    <name evidence="3" type="ORF">BKA10_001578</name>
</gene>
<name>A0AA40VLV8_9MICO</name>
<evidence type="ECO:0000256" key="1">
    <source>
        <dbReference type="SAM" id="SignalP"/>
    </source>
</evidence>
<dbReference type="Pfam" id="PF04122">
    <property type="entry name" value="CW_binding_2"/>
    <property type="match status" value="3"/>
</dbReference>
<reference evidence="3 4" key="1">
    <citation type="submission" date="2020-08" db="EMBL/GenBank/DDBJ databases">
        <title>Sequencing the genomes of 1000 actinobacteria strains.</title>
        <authorList>
            <person name="Klenk H.-P."/>
        </authorList>
    </citation>
    <scope>NUCLEOTIDE SEQUENCE [LARGE SCALE GENOMIC DNA]</scope>
    <source>
        <strain evidence="3 4">DSM 19600</strain>
    </source>
</reference>
<evidence type="ECO:0000313" key="4">
    <source>
        <dbReference type="Proteomes" id="UP000549113"/>
    </source>
</evidence>
<dbReference type="InterPro" id="IPR007253">
    <property type="entry name" value="Cell_wall-bd_2"/>
</dbReference>
<dbReference type="InterPro" id="IPR003646">
    <property type="entry name" value="SH3-like_bac-type"/>
</dbReference>
<dbReference type="InterPro" id="IPR051922">
    <property type="entry name" value="Bact_Sporulation_Assoc"/>
</dbReference>
<dbReference type="Proteomes" id="UP000549113">
    <property type="component" value="Unassembled WGS sequence"/>
</dbReference>
<keyword evidence="4" id="KW-1185">Reference proteome</keyword>
<sequence>MLHTLDRRRATSLKAVVAAVAIALIAGMMSLLSPAPAQAADLPGSILEGGFIISDAEFFDGDAMTAAQIQTFLNGKVATCKATSGNPTCLKSFKGNLPAKAADRYCKAVAARSNTTAAQIIADVGKACGISQKVILVMLQKEQGLVTSTAPSAWNYRAAMGQSCPDTAPCSEAAAGFVNQVYLGARQQQVYVLNPNSFNYKPGQVNTIKWHPSSSCGTSKVYIQNQATANLYIYTPYRPNIAALAAGSGTGDKCSTYGNRNFYNFYVSWFAPDASSSTGAPAQIAACTVPAANDIAARSGTAKVTAASLNVRTAPTEKCTTGMTSLSKGATVTTTGTYGMWTRISSGGKQLWVASEYLDVAVTGTPAGSGNACAVPTSAAIAASTGYAAVTTGTLNARKAPSTACETGKTQITQGSVYERTGTYGEWWRLMINGSSFWAHSDYLSDAVLTPEPTVSGTAVAGQILTAKTGTWWPKPSSFAYQWKRDGQAIKGATSATYRVTNDDAGRKVTLTATAKITGQGSVAKTSAAVTATGYTSTRVAGADRYETAVQVSKAAYPTGAKTVYLATGADFADALAVAPLAATKDASLLLAQLSQLPASTSAELKRLAPAKVVLVGGTGVLDSKMADRLKSLLGSSLAVERLAGADRYETARKVAAAYGTATTVYLATGFQYADALGAAAVAGANGSPVVLVQGTSSTLDTATLSLLGSLKATKAVIVGGEGAVSKGIASQLSGRKLSVTRYGGLDRYATNASLNSAAFSGGVKSVVVATGTDFPDALAGSVLAAGSGSPLIVSSSTCASPQLADFLLKAKSTSVTLVGGTGVLGPQVARLQRC</sequence>
<accession>A0AA40VLV8</accession>
<feature type="signal peptide" evidence="1">
    <location>
        <begin position="1"/>
        <end position="39"/>
    </location>
</feature>
<feature type="chain" id="PRO_5041360185" evidence="1">
    <location>
        <begin position="40"/>
        <end position="835"/>
    </location>
</feature>
<proteinExistence type="predicted"/>
<keyword evidence="1" id="KW-0732">Signal</keyword>
<dbReference type="SMART" id="SM00287">
    <property type="entry name" value="SH3b"/>
    <property type="match status" value="2"/>
</dbReference>
<evidence type="ECO:0000259" key="2">
    <source>
        <dbReference type="PROSITE" id="PS51781"/>
    </source>
</evidence>
<dbReference type="PANTHER" id="PTHR30032:SF8">
    <property type="entry name" value="GERMINATION-SPECIFIC N-ACETYLMURAMOYL-L-ALANINE AMIDASE"/>
    <property type="match status" value="1"/>
</dbReference>
<dbReference type="Gene3D" id="2.30.30.40">
    <property type="entry name" value="SH3 Domains"/>
    <property type="match status" value="2"/>
</dbReference>